<organism evidence="1 2">
    <name type="scientific">Kickxella alabastrina</name>
    <dbReference type="NCBI Taxonomy" id="61397"/>
    <lineage>
        <taxon>Eukaryota</taxon>
        <taxon>Fungi</taxon>
        <taxon>Fungi incertae sedis</taxon>
        <taxon>Zoopagomycota</taxon>
        <taxon>Kickxellomycotina</taxon>
        <taxon>Kickxellomycetes</taxon>
        <taxon>Kickxellales</taxon>
        <taxon>Kickxellaceae</taxon>
        <taxon>Kickxella</taxon>
    </lineage>
</organism>
<proteinExistence type="predicted"/>
<evidence type="ECO:0000313" key="2">
    <source>
        <dbReference type="Proteomes" id="UP001150581"/>
    </source>
</evidence>
<dbReference type="Proteomes" id="UP001150581">
    <property type="component" value="Unassembled WGS sequence"/>
</dbReference>
<evidence type="ECO:0000313" key="1">
    <source>
        <dbReference type="EMBL" id="KAJ1902156.1"/>
    </source>
</evidence>
<gene>
    <name evidence="1" type="ORF">LPJ66_000245</name>
</gene>
<keyword evidence="2" id="KW-1185">Reference proteome</keyword>
<protein>
    <submittedName>
        <fullName evidence="1">Uncharacterized protein</fullName>
    </submittedName>
</protein>
<name>A0ACC1IWP0_9FUNG</name>
<comment type="caution">
    <text evidence="1">The sequence shown here is derived from an EMBL/GenBank/DDBJ whole genome shotgun (WGS) entry which is preliminary data.</text>
</comment>
<dbReference type="EMBL" id="JANBPG010000005">
    <property type="protein sequence ID" value="KAJ1902156.1"/>
    <property type="molecule type" value="Genomic_DNA"/>
</dbReference>
<reference evidence="1" key="1">
    <citation type="submission" date="2022-07" db="EMBL/GenBank/DDBJ databases">
        <title>Phylogenomic reconstructions and comparative analyses of Kickxellomycotina fungi.</title>
        <authorList>
            <person name="Reynolds N.K."/>
            <person name="Stajich J.E."/>
            <person name="Barry K."/>
            <person name="Grigoriev I.V."/>
            <person name="Crous P."/>
            <person name="Smith M.E."/>
        </authorList>
    </citation>
    <scope>NUCLEOTIDE SEQUENCE</scope>
    <source>
        <strain evidence="1">Benny 63K</strain>
    </source>
</reference>
<accession>A0ACC1IWP0</accession>
<sequence length="1668" mass="185291">MDQLIEYLVGVIESSYQDLAHLVPCGSFLGLFDERPIKRTRPNPHTTTSQGLFEFDDSEATCKRILTLTLQALNTGTPAPDVLRIVVDAVRSIHDGSAVLDMGFRSLFEIYQGRLAYHCANRFREKAGGSEFGDEYLVLTLLFELHRPRTWVAAVRVMSMVTKSAIGIMYGGSNNNNNNNSSSSSGGGSEDLAKGTHTASLLEISGMTLLPEKVCREAIRQVWRLLLDSAATEAQMTSMLGSARRTRWQIRFEATMELFDCFVGRSQPHIGRPLVSYYTVAKELDPGGAVAENGMLGGSMQGIVDLCLKRKRRLGRILLPPDGSWPLISHASRAHTVKHVYDQPAYALVRDALTVEETERGPSANKYVADLLYQRAPTDEIFGAIRNHRIMKKKAMAAVASDSYVPQGGSNSIPTNGKDTASDSAEAEKREVAALLLDAMTQRIQQVVEYIQRQCDFDSLLNERKLNENSDGTMVVPRRFKYWEYMNEVADQLYYFVLFDAIAFRNIHSRLYALVFPPDSDLLSRQRGQRDNAYIWLLLQLYHIERVSAGPIRADLAGDEDMLDQLLQMYNEQQIVSKDAFYLRDLALQAAMSHQQDNIRDNQGVKFRHPRMAVAMPFAPVVFRLQREFGQQFKDERFELLEGRDVCSAMKTATVSMLRQNVVPNALYTFLVPAQEDVRQLQGAETTYQAGGNVATLVLDHINVGGKHRLLQLVYKMMLAHEQGPQFQIGSRQPSVRDGVSCVSPHIVDTVYRLLYNAPYSNELMMKEVLEKLRRCDKVMATGNARFSAATLRWLHTIYQLMNCRLLRFFKYYAHAAHLVHHLRHSLVHVTHRQLYGSLECFALCLVNLQHDVDFLQALLDPAYHGVPLTPHPSALLRPPQTRYSKPKHAWFECAMLARNAVTVIARIVHMRGLADAPGLVLEDCLDSLGAEQRAMVWAPAVLRYLPRAVRGYFGSNHAGSNHAGSNHAGSNHGGPNQAGPNRPGPNHAAASSSASPNPPVAPAAVRQLLASAPGHSQLQLNAAPDTAAAAMLAQFYAERPRQPLLLLAVWESLRGADLGHSDVARVVALVRRVLLQFPASQMSSYTTTLVDYLAQDPDPNLALLDAFMFRLQFVRHEHVVFALTRGEHDLRGDARRLALVRFALLEAPGFVERLSEWHRLDFQGRYWADFGQWSKQEAYLARFPEFFEHEAMLAPLGAALDPPAALKLPIYYENGMVRLLPVLEFALGRLIEAEDRALLRSVLDRLGILYRLHQVPLTTLMNTLFVYYDAPTLHDPAVARSLNLSLLDMTQQNFSAEFAAFVRGASDAVPEDSGYVRRMLVRISMAIARHLPDPPNDGLPEIHYREIPNPILLVLTECTAELLTWWCLHQAPLSAARLAPPLRVSSELEIRAEERGRVLRANAWPLARLWFALAMEGDVPGALPAASFIHSTGVLANVLPDELMSFPFVRHLADIIRDPLLGSSSAPKQYFSFTEFSQQGTAGHTSAGHTGTGGGGRAGGTLAAASVFSSFEQNRSRNMANAPNTYLTLLHSILHYGGVATFAALGETIHALVPTLSSDMQLLYVCSTVGPILYRLVEHGALYVRILADLLAIVGQVCAGWVGGSSSSPSSSSGQGMSTKAVEQVVDFFCFVKDQFDPGRDAWRSVAPHILALPPLLRYQLQCIVDQ</sequence>